<reference evidence="2" key="1">
    <citation type="journal article" date="2014" name="Int. J. Syst. Evol. Microbiol.">
        <title>Complete genome sequence of Corynebacterium casei LMG S-19264T (=DSM 44701T), isolated from a smear-ripened cheese.</title>
        <authorList>
            <consortium name="US DOE Joint Genome Institute (JGI-PGF)"/>
            <person name="Walter F."/>
            <person name="Albersmeier A."/>
            <person name="Kalinowski J."/>
            <person name="Ruckert C."/>
        </authorList>
    </citation>
    <scope>NUCLEOTIDE SEQUENCE</scope>
    <source>
        <strain evidence="2">CGMCC 1.15447</strain>
    </source>
</reference>
<dbReference type="Proteomes" id="UP000648801">
    <property type="component" value="Unassembled WGS sequence"/>
</dbReference>
<dbReference type="InterPro" id="IPR046879">
    <property type="entry name" value="KANL3/Tex30_Abhydrolase"/>
</dbReference>
<organism evidence="2 3">
    <name type="scientific">Edaphobacter acidisoli</name>
    <dbReference type="NCBI Taxonomy" id="2040573"/>
    <lineage>
        <taxon>Bacteria</taxon>
        <taxon>Pseudomonadati</taxon>
        <taxon>Acidobacteriota</taxon>
        <taxon>Terriglobia</taxon>
        <taxon>Terriglobales</taxon>
        <taxon>Acidobacteriaceae</taxon>
        <taxon>Edaphobacter</taxon>
    </lineage>
</organism>
<accession>A0A916W2S5</accession>
<dbReference type="SUPFAM" id="SSF53474">
    <property type="entry name" value="alpha/beta-Hydrolases"/>
    <property type="match status" value="1"/>
</dbReference>
<evidence type="ECO:0000313" key="3">
    <source>
        <dbReference type="Proteomes" id="UP000648801"/>
    </source>
</evidence>
<dbReference type="AlphaFoldDB" id="A0A916W2S5"/>
<feature type="domain" description="KANL3/Tex30 alpha/beta hydrolase-like" evidence="1">
    <location>
        <begin position="39"/>
        <end position="216"/>
    </location>
</feature>
<dbReference type="InterPro" id="IPR029058">
    <property type="entry name" value="AB_hydrolase_fold"/>
</dbReference>
<sequence>MSSIVPAASIQSIEDLRGPAGRLEALLNTGHVDARFAALVCHPHPAGGGTMHNKVVYHAMKALASVGLPVLRFNFRGVGLSEGVHDEGRGEQDDVRAALDWLDGRFGLPMLFCGFSFGSSVGLRACCPDGRVKGLIGLGVPVHAEGRDYHYRFLPQCGQPKLFVSGDHDQYGPREVMERIFATAPEPKRLRWIAGADHFFQGTAESPGAKLGLMQEEMRGWLADTFGLVPPPRT</sequence>
<gene>
    <name evidence="2" type="ORF">GCM10011507_11440</name>
</gene>
<keyword evidence="2" id="KW-0378">Hydrolase</keyword>
<reference evidence="2" key="2">
    <citation type="submission" date="2020-09" db="EMBL/GenBank/DDBJ databases">
        <authorList>
            <person name="Sun Q."/>
            <person name="Zhou Y."/>
        </authorList>
    </citation>
    <scope>NUCLEOTIDE SEQUENCE</scope>
    <source>
        <strain evidence="2">CGMCC 1.15447</strain>
    </source>
</reference>
<dbReference type="PANTHER" id="PTHR42103">
    <property type="entry name" value="ALPHA/BETA-HYDROLASES SUPERFAMILY PROTEIN"/>
    <property type="match status" value="1"/>
</dbReference>
<dbReference type="RefSeq" id="WP_188758298.1">
    <property type="nucleotide sequence ID" value="NZ_BMJB01000001.1"/>
</dbReference>
<comment type="caution">
    <text evidence="2">The sequence shown here is derived from an EMBL/GenBank/DDBJ whole genome shotgun (WGS) entry which is preliminary data.</text>
</comment>
<dbReference type="Gene3D" id="3.40.50.1820">
    <property type="entry name" value="alpha/beta hydrolase"/>
    <property type="match status" value="1"/>
</dbReference>
<dbReference type="GO" id="GO:0016787">
    <property type="term" value="F:hydrolase activity"/>
    <property type="evidence" value="ECO:0007669"/>
    <property type="project" value="UniProtKB-KW"/>
</dbReference>
<proteinExistence type="predicted"/>
<dbReference type="PANTHER" id="PTHR42103:SF2">
    <property type="entry name" value="AB HYDROLASE-1 DOMAIN-CONTAINING PROTEIN"/>
    <property type="match status" value="1"/>
</dbReference>
<keyword evidence="3" id="KW-1185">Reference proteome</keyword>
<evidence type="ECO:0000313" key="2">
    <source>
        <dbReference type="EMBL" id="GGA61624.1"/>
    </source>
</evidence>
<evidence type="ECO:0000259" key="1">
    <source>
        <dbReference type="Pfam" id="PF20408"/>
    </source>
</evidence>
<dbReference type="Pfam" id="PF20408">
    <property type="entry name" value="Abhydrolase_11"/>
    <property type="match status" value="1"/>
</dbReference>
<protein>
    <submittedName>
        <fullName evidence="2">Alpha/beta hydrolase</fullName>
    </submittedName>
</protein>
<name>A0A916W2S5_9BACT</name>
<dbReference type="EMBL" id="BMJB01000001">
    <property type="protein sequence ID" value="GGA61624.1"/>
    <property type="molecule type" value="Genomic_DNA"/>
</dbReference>